<proteinExistence type="predicted"/>
<dbReference type="Gene3D" id="3.30.750.24">
    <property type="entry name" value="STAS domain"/>
    <property type="match status" value="1"/>
</dbReference>
<protein>
    <submittedName>
        <fullName evidence="3">Anti-anti-sigma factor</fullName>
    </submittedName>
</protein>
<dbReference type="Proteomes" id="UP000182375">
    <property type="component" value="Unassembled WGS sequence"/>
</dbReference>
<dbReference type="EMBL" id="FNTD01000004">
    <property type="protein sequence ID" value="SED99589.1"/>
    <property type="molecule type" value="Genomic_DNA"/>
</dbReference>
<dbReference type="PROSITE" id="PS50801">
    <property type="entry name" value="STAS"/>
    <property type="match status" value="1"/>
</dbReference>
<evidence type="ECO:0000313" key="4">
    <source>
        <dbReference type="Proteomes" id="UP000182375"/>
    </source>
</evidence>
<feature type="region of interest" description="Disordered" evidence="1">
    <location>
        <begin position="111"/>
        <end position="131"/>
    </location>
</feature>
<evidence type="ECO:0000256" key="1">
    <source>
        <dbReference type="SAM" id="MobiDB-lite"/>
    </source>
</evidence>
<dbReference type="InterPro" id="IPR058548">
    <property type="entry name" value="MlaB-like_STAS"/>
</dbReference>
<name>A0A1H5F895_9ACTN</name>
<dbReference type="CDD" id="cd07043">
    <property type="entry name" value="STAS_anti-anti-sigma_factors"/>
    <property type="match status" value="1"/>
</dbReference>
<gene>
    <name evidence="3" type="ORF">SAMN04490357_6568</name>
</gene>
<accession>A0A1H5F895</accession>
<organism evidence="3 4">
    <name type="scientific">Streptomyces misionensis</name>
    <dbReference type="NCBI Taxonomy" id="67331"/>
    <lineage>
        <taxon>Bacteria</taxon>
        <taxon>Bacillati</taxon>
        <taxon>Actinomycetota</taxon>
        <taxon>Actinomycetes</taxon>
        <taxon>Kitasatosporales</taxon>
        <taxon>Streptomycetaceae</taxon>
        <taxon>Streptomyces</taxon>
    </lineage>
</organism>
<dbReference type="InterPro" id="IPR002645">
    <property type="entry name" value="STAS_dom"/>
</dbReference>
<dbReference type="STRING" id="67331.SAMN04490357_6568"/>
<sequence length="131" mass="14190">MTGYFPAEFSVEITEHPAGCTVRIAGELDYDTSDELVETVVRHLRGRRHTGEVRLDFGGLTWIDSSGLSALLMIHRTTSALGAALRLDNRPGFLDHRLRLTDILDHLTGPVRAGGLPGSEGEGDHTRAGVS</sequence>
<evidence type="ECO:0000313" key="3">
    <source>
        <dbReference type="EMBL" id="SED99589.1"/>
    </source>
</evidence>
<dbReference type="Pfam" id="PF13466">
    <property type="entry name" value="STAS_2"/>
    <property type="match status" value="1"/>
</dbReference>
<dbReference type="AlphaFoldDB" id="A0A1H5F895"/>
<feature type="domain" description="STAS" evidence="2">
    <location>
        <begin position="9"/>
        <end position="87"/>
    </location>
</feature>
<dbReference type="RefSeq" id="WP_074994632.1">
    <property type="nucleotide sequence ID" value="NZ_FNTD01000004.1"/>
</dbReference>
<dbReference type="SUPFAM" id="SSF52091">
    <property type="entry name" value="SpoIIaa-like"/>
    <property type="match status" value="1"/>
</dbReference>
<dbReference type="GeneID" id="95515603"/>
<evidence type="ECO:0000259" key="2">
    <source>
        <dbReference type="PROSITE" id="PS50801"/>
    </source>
</evidence>
<reference evidence="3 4" key="1">
    <citation type="submission" date="2016-10" db="EMBL/GenBank/DDBJ databases">
        <authorList>
            <person name="de Groot N.N."/>
        </authorList>
    </citation>
    <scope>NUCLEOTIDE SEQUENCE [LARGE SCALE GENOMIC DNA]</scope>
    <source>
        <strain evidence="3 4">DSM 40306</strain>
    </source>
</reference>
<dbReference type="InterPro" id="IPR036513">
    <property type="entry name" value="STAS_dom_sf"/>
</dbReference>
<feature type="compositionally biased region" description="Basic and acidic residues" evidence="1">
    <location>
        <begin position="122"/>
        <end position="131"/>
    </location>
</feature>